<reference evidence="11" key="1">
    <citation type="submission" date="2015-01" db="EMBL/GenBank/DDBJ databases">
        <title>Comparative genome analysis of Bacillus coagulans HM-08, Clostridium butyricum HM-68, Bacillus subtilis HM-66 and Bacillus licheniformis BL-09.</title>
        <authorList>
            <person name="Zhang H."/>
        </authorList>
    </citation>
    <scope>NUCLEOTIDE SEQUENCE [LARGE SCALE GENOMIC DNA]</scope>
    <source>
        <strain evidence="11">HM-08</strain>
    </source>
</reference>
<evidence type="ECO:0000313" key="11">
    <source>
        <dbReference type="EMBL" id="AJO23492.1"/>
    </source>
</evidence>
<dbReference type="Proteomes" id="UP000032024">
    <property type="component" value="Chromosome"/>
</dbReference>
<dbReference type="PATRIC" id="fig|1398.18.peg.2687"/>
<evidence type="ECO:0000313" key="14">
    <source>
        <dbReference type="Proteomes" id="UP000032024"/>
    </source>
</evidence>
<keyword evidence="9" id="KW-0175">Coiled coil</keyword>
<dbReference type="Gene3D" id="3.10.20.310">
    <property type="entry name" value="membrane protein fhac"/>
    <property type="match status" value="1"/>
</dbReference>
<dbReference type="HAMAP" id="MF_00912">
    <property type="entry name" value="DivIB"/>
    <property type="match status" value="1"/>
</dbReference>
<reference evidence="12" key="3">
    <citation type="submission" date="2016-01" db="EMBL/GenBank/DDBJ databases">
        <authorList>
            <person name="Oliw E.H."/>
        </authorList>
    </citation>
    <scope>NUCLEOTIDE SEQUENCE [LARGE SCALE GENOMIC DNA]</scope>
    <source>
        <strain evidence="12">GED7749B</strain>
    </source>
</reference>
<dbReference type="Pfam" id="PF03799">
    <property type="entry name" value="FtsQ_DivIB_C"/>
    <property type="match status" value="1"/>
</dbReference>
<evidence type="ECO:0000313" key="12">
    <source>
        <dbReference type="EMBL" id="KWZ77147.1"/>
    </source>
</evidence>
<reference evidence="14" key="2">
    <citation type="submission" date="2015-01" db="EMBL/GenBank/DDBJ databases">
        <title>Comparative genome analysis of Bacillus coagulans HM-08, Clostridium butyricum HM-68, Bacillus subtilis HM-66 and Bacillus paralicheniformis BL-09.</title>
        <authorList>
            <person name="Zhang H."/>
        </authorList>
    </citation>
    <scope>NUCLEOTIDE SEQUENCE [LARGE SCALE GENOMIC DNA]</scope>
    <source>
        <strain evidence="14">HM-08</strain>
    </source>
</reference>
<evidence type="ECO:0000256" key="2">
    <source>
        <dbReference type="ARBA" id="ARBA00022475"/>
    </source>
</evidence>
<keyword evidence="6 8" id="KW-0472">Membrane</keyword>
<dbReference type="EMBL" id="JASUZX010000001">
    <property type="protein sequence ID" value="MDL5040385.1"/>
    <property type="molecule type" value="Genomic_DNA"/>
</dbReference>
<keyword evidence="4 8" id="KW-0812">Transmembrane</keyword>
<reference evidence="15" key="4">
    <citation type="submission" date="2016-01" db="EMBL/GenBank/DDBJ databases">
        <authorList>
            <person name="Mitreva M."/>
            <person name="Pepin K.H."/>
            <person name="Mihindukulasuriya K.A."/>
            <person name="Fulton R."/>
            <person name="Fronick C."/>
            <person name="O'Laughlin M."/>
            <person name="Miner T."/>
            <person name="Herter B."/>
            <person name="Rosa B.A."/>
            <person name="Cordes M."/>
            <person name="Tomlinson C."/>
            <person name="Wollam A."/>
            <person name="Palsikar V.B."/>
            <person name="Mardis E.R."/>
            <person name="Wilson R.K."/>
        </authorList>
    </citation>
    <scope>NUCLEOTIDE SEQUENCE [LARGE SCALE GENOMIC DNA]</scope>
    <source>
        <strain evidence="15">GED7749B</strain>
    </source>
</reference>
<dbReference type="PANTHER" id="PTHR37820">
    <property type="entry name" value="CELL DIVISION PROTEIN DIVIB"/>
    <property type="match status" value="1"/>
</dbReference>
<dbReference type="GeneID" id="93260256"/>
<dbReference type="Pfam" id="PF08478">
    <property type="entry name" value="POTRA_1"/>
    <property type="match status" value="1"/>
</dbReference>
<feature type="domain" description="POTRA" evidence="10">
    <location>
        <begin position="52"/>
        <end position="120"/>
    </location>
</feature>
<evidence type="ECO:0000256" key="9">
    <source>
        <dbReference type="SAM" id="Coils"/>
    </source>
</evidence>
<dbReference type="EMBL" id="CP010525">
    <property type="protein sequence ID" value="AJO23492.1"/>
    <property type="molecule type" value="Genomic_DNA"/>
</dbReference>
<keyword evidence="3 8" id="KW-0132">Cell division</keyword>
<sequence>MARSDKNIVSLEDRIPKLKQQRRRKTNRRLIMLLTVFFMLVMLIIYLESPLSRVHRIQIEGNEAVSKPYILKKSGIATGENIWNIRKDAVRKRIASIPEVDSVKVGISLPNTLYIKVKEHQKIGYLQQKGGFLPVLDNGSVVKRTVKEIPAASLIFTGFKQDTHLHEMIRQMQKLPDSITNAISEVRYTPSNVDRDLVTLYMNNGFEVRASIPSFAEKMAHYPSIISQLDPKKKGVIDLEVGSYFKAYDSK</sequence>
<keyword evidence="5 8" id="KW-1133">Transmembrane helix</keyword>
<organism evidence="12 15">
    <name type="scientific">Heyndrickxia coagulans</name>
    <name type="common">Weizmannia coagulans</name>
    <dbReference type="NCBI Taxonomy" id="1398"/>
    <lineage>
        <taxon>Bacteria</taxon>
        <taxon>Bacillati</taxon>
        <taxon>Bacillota</taxon>
        <taxon>Bacilli</taxon>
        <taxon>Bacillales</taxon>
        <taxon>Bacillaceae</taxon>
        <taxon>Heyndrickxia</taxon>
    </lineage>
</organism>
<dbReference type="InterPro" id="IPR026580">
    <property type="entry name" value="DivIB"/>
</dbReference>
<keyword evidence="7 8" id="KW-0131">Cell cycle</keyword>
<comment type="subcellular location">
    <subcellularLocation>
        <location evidence="8">Cell membrane</location>
        <topology evidence="8">Single-pass type II membrane protein</topology>
    </subcellularLocation>
    <subcellularLocation>
        <location evidence="1">Membrane</location>
    </subcellularLocation>
    <text evidence="8">Localizes to the division septum.</text>
</comment>
<dbReference type="EMBL" id="LRPN01000177">
    <property type="protein sequence ID" value="KWZ77147.1"/>
    <property type="molecule type" value="Genomic_DNA"/>
</dbReference>
<proteinExistence type="inferred from homology"/>
<evidence type="ECO:0000256" key="5">
    <source>
        <dbReference type="ARBA" id="ARBA00022989"/>
    </source>
</evidence>
<dbReference type="STRING" id="1398.AB434_2605"/>
<feature type="transmembrane region" description="Helical" evidence="8">
    <location>
        <begin position="30"/>
        <end position="47"/>
    </location>
</feature>
<reference evidence="13" key="5">
    <citation type="submission" date="2023-06" db="EMBL/GenBank/DDBJ databases">
        <title>Probiogenomic evaluation and L lactic producing Weizmannia coaggulans BKMTCR2-2 from tree bark.</title>
        <authorList>
            <person name="Mahittikon J."/>
            <person name="Tanasupawat S."/>
        </authorList>
    </citation>
    <scope>NUCLEOTIDE SEQUENCE</scope>
    <source>
        <strain evidence="13">BKMTCR2-2</strain>
    </source>
</reference>
<evidence type="ECO:0000256" key="8">
    <source>
        <dbReference type="HAMAP-Rule" id="MF_00912"/>
    </source>
</evidence>
<comment type="function">
    <text evidence="8">Cell division protein that may be involved in stabilizing or promoting the assembly of the division complex.</text>
</comment>
<dbReference type="InterPro" id="IPR005548">
    <property type="entry name" value="Cell_div_FtsQ/DivIB_C"/>
</dbReference>
<keyword evidence="2 8" id="KW-1003">Cell membrane</keyword>
<dbReference type="Gene3D" id="3.40.50.10960">
    <property type="match status" value="1"/>
</dbReference>
<evidence type="ECO:0000256" key="4">
    <source>
        <dbReference type="ARBA" id="ARBA00022692"/>
    </source>
</evidence>
<evidence type="ECO:0000256" key="1">
    <source>
        <dbReference type="ARBA" id="ARBA00004370"/>
    </source>
</evidence>
<comment type="similarity">
    <text evidence="8">Belongs to the FtsQ/DivIB family. DivIB subfamily.</text>
</comment>
<dbReference type="PROSITE" id="PS51779">
    <property type="entry name" value="POTRA"/>
    <property type="match status" value="1"/>
</dbReference>
<dbReference type="Proteomes" id="UP001223084">
    <property type="component" value="Unassembled WGS sequence"/>
</dbReference>
<protein>
    <recommendedName>
        <fullName evidence="8">Cell division protein DivIB</fullName>
    </recommendedName>
</protein>
<dbReference type="Proteomes" id="UP000070376">
    <property type="component" value="Unassembled WGS sequence"/>
</dbReference>
<evidence type="ECO:0000313" key="13">
    <source>
        <dbReference type="EMBL" id="MDL5040385.1"/>
    </source>
</evidence>
<accession>A0A0C5CQ12</accession>
<evidence type="ECO:0000256" key="7">
    <source>
        <dbReference type="ARBA" id="ARBA00023306"/>
    </source>
</evidence>
<dbReference type="GO" id="GO:0043093">
    <property type="term" value="P:FtsZ-dependent cytokinesis"/>
    <property type="evidence" value="ECO:0007669"/>
    <property type="project" value="UniProtKB-UniRule"/>
</dbReference>
<evidence type="ECO:0000256" key="3">
    <source>
        <dbReference type="ARBA" id="ARBA00022618"/>
    </source>
</evidence>
<keyword evidence="14" id="KW-1185">Reference proteome</keyword>
<dbReference type="GO" id="GO:0032153">
    <property type="term" value="C:cell division site"/>
    <property type="evidence" value="ECO:0007669"/>
    <property type="project" value="UniProtKB-UniRule"/>
</dbReference>
<dbReference type="PANTHER" id="PTHR37820:SF1">
    <property type="entry name" value="CELL DIVISION PROTEIN FTSQ"/>
    <property type="match status" value="1"/>
</dbReference>
<gene>
    <name evidence="8" type="primary">divIB</name>
    <name evidence="12" type="ORF">HMPREF3213_03336</name>
    <name evidence="13" type="ORF">QN341_04715</name>
    <name evidence="11" type="ORF">SB48_HM08orf04296</name>
</gene>
<evidence type="ECO:0000313" key="15">
    <source>
        <dbReference type="Proteomes" id="UP000070376"/>
    </source>
</evidence>
<evidence type="ECO:0000259" key="10">
    <source>
        <dbReference type="PROSITE" id="PS51779"/>
    </source>
</evidence>
<dbReference type="AlphaFoldDB" id="A0A0C5CQ12"/>
<dbReference type="InterPro" id="IPR013685">
    <property type="entry name" value="POTRA_FtsQ_type"/>
</dbReference>
<dbReference type="InterPro" id="IPR034746">
    <property type="entry name" value="POTRA"/>
</dbReference>
<dbReference type="RefSeq" id="WP_014095559.1">
    <property type="nucleotide sequence ID" value="NZ_CP010525.1"/>
</dbReference>
<dbReference type="InterPro" id="IPR050487">
    <property type="entry name" value="FtsQ_DivIB"/>
</dbReference>
<dbReference type="GO" id="GO:0005886">
    <property type="term" value="C:plasma membrane"/>
    <property type="evidence" value="ECO:0007669"/>
    <property type="project" value="UniProtKB-SubCell"/>
</dbReference>
<feature type="coiled-coil region" evidence="9">
    <location>
        <begin position="1"/>
        <end position="28"/>
    </location>
</feature>
<name>A0A0C5CQ12_HEYCO</name>
<evidence type="ECO:0000256" key="6">
    <source>
        <dbReference type="ARBA" id="ARBA00023136"/>
    </source>
</evidence>